<evidence type="ECO:0000313" key="9">
    <source>
        <dbReference type="Proteomes" id="UP001226434"/>
    </source>
</evidence>
<comment type="function">
    <text evidence="7">NDH-1 shuttles electrons from NADH, via FMN and iron-sulfur (Fe-S) centers, to quinones in the respiratory chain. The immediate electron acceptor for the enzyme in this species is believed to be a menaquinone. Couples the redox reaction to proton translocation (for every two electrons transferred, four hydrogen ions are translocated across the cytoplasmic membrane), and thus conserves the redox energy in a proton gradient.</text>
</comment>
<organism evidence="8 9">
    <name type="scientific">Pinibacter soli</name>
    <dbReference type="NCBI Taxonomy" id="3044211"/>
    <lineage>
        <taxon>Bacteria</taxon>
        <taxon>Pseudomonadati</taxon>
        <taxon>Bacteroidota</taxon>
        <taxon>Chitinophagia</taxon>
        <taxon>Chitinophagales</taxon>
        <taxon>Chitinophagaceae</taxon>
        <taxon>Pinibacter</taxon>
    </lineage>
</organism>
<feature type="transmembrane region" description="Helical" evidence="7">
    <location>
        <begin position="27"/>
        <end position="48"/>
    </location>
</feature>
<comment type="subunit">
    <text evidence="7">NDH-1 is composed of 14 different subunits. Subunits NuoA, H, J, K, L, M, N constitute the membrane sector of the complex.</text>
</comment>
<keyword evidence="7" id="KW-0874">Quinone</keyword>
<evidence type="ECO:0000256" key="6">
    <source>
        <dbReference type="ARBA" id="ARBA00023136"/>
    </source>
</evidence>
<feature type="transmembrane region" description="Helical" evidence="7">
    <location>
        <begin position="6"/>
        <end position="22"/>
    </location>
</feature>
<keyword evidence="3 7" id="KW-0813">Transport</keyword>
<evidence type="ECO:0000256" key="4">
    <source>
        <dbReference type="ARBA" id="ARBA00022692"/>
    </source>
</evidence>
<dbReference type="Proteomes" id="UP001226434">
    <property type="component" value="Unassembled WGS sequence"/>
</dbReference>
<dbReference type="PANTHER" id="PTHR11434:SF16">
    <property type="entry name" value="NADH-UBIQUINONE OXIDOREDUCTASE CHAIN 4L"/>
    <property type="match status" value="1"/>
</dbReference>
<keyword evidence="4 7" id="KW-0812">Transmembrane</keyword>
<dbReference type="NCBIfam" id="NF004319">
    <property type="entry name" value="PRK05715.1-1"/>
    <property type="match status" value="1"/>
</dbReference>
<dbReference type="Gene3D" id="1.10.287.3510">
    <property type="match status" value="1"/>
</dbReference>
<evidence type="ECO:0000256" key="1">
    <source>
        <dbReference type="ARBA" id="ARBA00004141"/>
    </source>
</evidence>
<gene>
    <name evidence="7 8" type="primary">nuoK</name>
    <name evidence="8" type="ORF">QJ048_14355</name>
</gene>
<feature type="transmembrane region" description="Helical" evidence="7">
    <location>
        <begin position="60"/>
        <end position="83"/>
    </location>
</feature>
<sequence>MQSYSVLVVAAILFVLGLLGVLTRRNIIFILISVEIMLNAAGVAFVAAGARWGQPDGQVMFLFILAMAASEVSVGLALVMQVYHQHKTLDVSKLNNLKDDIET</sequence>
<comment type="subcellular location">
    <subcellularLocation>
        <location evidence="7">Cell membrane</location>
        <topology evidence="7">Multi-pass membrane protein</topology>
    </subcellularLocation>
    <subcellularLocation>
        <location evidence="1">Membrane</location>
        <topology evidence="1">Multi-pass membrane protein</topology>
    </subcellularLocation>
</comment>
<keyword evidence="7" id="KW-0520">NAD</keyword>
<reference evidence="8 9" key="1">
    <citation type="submission" date="2023-05" db="EMBL/GenBank/DDBJ databases">
        <title>Genome sequence of Pinibacter sp. MAH-24.</title>
        <authorList>
            <person name="Huq M.A."/>
        </authorList>
    </citation>
    <scope>NUCLEOTIDE SEQUENCE [LARGE SCALE GENOMIC DNA]</scope>
    <source>
        <strain evidence="8 9">MAH-24</strain>
    </source>
</reference>
<evidence type="ECO:0000256" key="2">
    <source>
        <dbReference type="ARBA" id="ARBA00010519"/>
    </source>
</evidence>
<keyword evidence="7" id="KW-1003">Cell membrane</keyword>
<dbReference type="InterPro" id="IPR001133">
    <property type="entry name" value="NADH_UbQ_OxRdtase_chain4L/K"/>
</dbReference>
<dbReference type="EMBL" id="JASBRG010000007">
    <property type="protein sequence ID" value="MDI3320970.1"/>
    <property type="molecule type" value="Genomic_DNA"/>
</dbReference>
<keyword evidence="6 7" id="KW-0472">Membrane</keyword>
<protein>
    <recommendedName>
        <fullName evidence="7">NADH-quinone oxidoreductase subunit K</fullName>
        <ecNumber evidence="7">7.1.1.-</ecNumber>
    </recommendedName>
    <alternativeName>
        <fullName evidence="7">NADH dehydrogenase I subunit K</fullName>
    </alternativeName>
    <alternativeName>
        <fullName evidence="7">NDH-1 subunit K</fullName>
    </alternativeName>
</protein>
<dbReference type="GO" id="GO:0050136">
    <property type="term" value="F:NADH dehydrogenase (quinone) (non-electrogenic) activity"/>
    <property type="evidence" value="ECO:0007669"/>
    <property type="project" value="UniProtKB-EC"/>
</dbReference>
<proteinExistence type="inferred from homology"/>
<comment type="caution">
    <text evidence="8">The sequence shown here is derived from an EMBL/GenBank/DDBJ whole genome shotgun (WGS) entry which is preliminary data.</text>
</comment>
<dbReference type="NCBIfam" id="NF004320">
    <property type="entry name" value="PRK05715.1-2"/>
    <property type="match status" value="1"/>
</dbReference>
<dbReference type="EC" id="7.1.1.-" evidence="7"/>
<keyword evidence="5 7" id="KW-1133">Transmembrane helix</keyword>
<dbReference type="PANTHER" id="PTHR11434">
    <property type="entry name" value="NADH-UBIQUINONE OXIDOREDUCTASE SUBUNIT ND4L"/>
    <property type="match status" value="1"/>
</dbReference>
<evidence type="ECO:0000256" key="3">
    <source>
        <dbReference type="ARBA" id="ARBA00022448"/>
    </source>
</evidence>
<keyword evidence="9" id="KW-1185">Reference proteome</keyword>
<dbReference type="HAMAP" id="MF_01456">
    <property type="entry name" value="NDH1_NuoK"/>
    <property type="match status" value="1"/>
</dbReference>
<keyword evidence="8" id="KW-0560">Oxidoreductase</keyword>
<comment type="similarity">
    <text evidence="2 7">Belongs to the complex I subunit 4L family.</text>
</comment>
<evidence type="ECO:0000256" key="7">
    <source>
        <dbReference type="HAMAP-Rule" id="MF_01456"/>
    </source>
</evidence>
<accession>A0ABT6RF04</accession>
<dbReference type="InterPro" id="IPR039428">
    <property type="entry name" value="NUOK/Mnh_C1-like"/>
</dbReference>
<evidence type="ECO:0000256" key="5">
    <source>
        <dbReference type="ARBA" id="ARBA00022989"/>
    </source>
</evidence>
<evidence type="ECO:0000313" key="8">
    <source>
        <dbReference type="EMBL" id="MDI3320970.1"/>
    </source>
</evidence>
<name>A0ABT6RF04_9BACT</name>
<keyword evidence="7" id="KW-1278">Translocase</keyword>
<dbReference type="Pfam" id="PF00420">
    <property type="entry name" value="Oxidored_q2"/>
    <property type="match status" value="1"/>
</dbReference>
<dbReference type="RefSeq" id="WP_282335072.1">
    <property type="nucleotide sequence ID" value="NZ_JASBRG010000007.1"/>
</dbReference>
<comment type="catalytic activity">
    <reaction evidence="7">
        <text>a quinone + NADH + 5 H(+)(in) = a quinol + NAD(+) + 4 H(+)(out)</text>
        <dbReference type="Rhea" id="RHEA:57888"/>
        <dbReference type="ChEBI" id="CHEBI:15378"/>
        <dbReference type="ChEBI" id="CHEBI:24646"/>
        <dbReference type="ChEBI" id="CHEBI:57540"/>
        <dbReference type="ChEBI" id="CHEBI:57945"/>
        <dbReference type="ChEBI" id="CHEBI:132124"/>
    </reaction>
</comment>